<feature type="region of interest" description="Disordered" evidence="1">
    <location>
        <begin position="163"/>
        <end position="204"/>
    </location>
</feature>
<evidence type="ECO:0000313" key="3">
    <source>
        <dbReference type="Proteomes" id="UP000320762"/>
    </source>
</evidence>
<reference evidence="2 3" key="1">
    <citation type="journal article" date="2019" name="New Phytol.">
        <title>Comparative genomics reveals unique wood-decay strategies and fruiting body development in the Schizophyllaceae.</title>
        <authorList>
            <person name="Almasi E."/>
            <person name="Sahu N."/>
            <person name="Krizsan K."/>
            <person name="Balint B."/>
            <person name="Kovacs G.M."/>
            <person name="Kiss B."/>
            <person name="Cseklye J."/>
            <person name="Drula E."/>
            <person name="Henrissat B."/>
            <person name="Nagy I."/>
            <person name="Chovatia M."/>
            <person name="Adam C."/>
            <person name="LaButti K."/>
            <person name="Lipzen A."/>
            <person name="Riley R."/>
            <person name="Grigoriev I.V."/>
            <person name="Nagy L.G."/>
        </authorList>
    </citation>
    <scope>NUCLEOTIDE SEQUENCE [LARGE SCALE GENOMIC DNA]</scope>
    <source>
        <strain evidence="2 3">NL-1724</strain>
    </source>
</reference>
<keyword evidence="3" id="KW-1185">Reference proteome</keyword>
<protein>
    <submittedName>
        <fullName evidence="2">Uncharacterized protein</fullName>
    </submittedName>
</protein>
<comment type="caution">
    <text evidence="2">The sequence shown here is derived from an EMBL/GenBank/DDBJ whole genome shotgun (WGS) entry which is preliminary data.</text>
</comment>
<organism evidence="2 3">
    <name type="scientific">Schizophyllum amplum</name>
    <dbReference type="NCBI Taxonomy" id="97359"/>
    <lineage>
        <taxon>Eukaryota</taxon>
        <taxon>Fungi</taxon>
        <taxon>Dikarya</taxon>
        <taxon>Basidiomycota</taxon>
        <taxon>Agaricomycotina</taxon>
        <taxon>Agaricomycetes</taxon>
        <taxon>Agaricomycetidae</taxon>
        <taxon>Agaricales</taxon>
        <taxon>Schizophyllaceae</taxon>
        <taxon>Schizophyllum</taxon>
    </lineage>
</organism>
<sequence>MAQGYKGGGFSRVRHSFLPPSSKARRLHNLPLTMALTAITNSVSAPPLLRRGKRSASDALDRDVKRRRNVTYTISIAREKENIPPLDQTVTYLDNVITFIHAQSVTPETIVTTAVASASATATTTEPPASSVVVDASSSVVTPSTKSLTPSATSTVTAAVSAVASTAPTATDTQTASVEASTSTASAKSSPTPSGASSACPSKE</sequence>
<accession>A0A550D012</accession>
<dbReference type="Proteomes" id="UP000320762">
    <property type="component" value="Unassembled WGS sequence"/>
</dbReference>
<evidence type="ECO:0000313" key="2">
    <source>
        <dbReference type="EMBL" id="TRM70380.1"/>
    </source>
</evidence>
<evidence type="ECO:0000256" key="1">
    <source>
        <dbReference type="SAM" id="MobiDB-lite"/>
    </source>
</evidence>
<dbReference type="AlphaFoldDB" id="A0A550D012"/>
<name>A0A550D012_9AGAR</name>
<dbReference type="EMBL" id="VDMD01000001">
    <property type="protein sequence ID" value="TRM70380.1"/>
    <property type="molecule type" value="Genomic_DNA"/>
</dbReference>
<gene>
    <name evidence="2" type="ORF">BD626DRAFT_477261</name>
</gene>
<proteinExistence type="predicted"/>